<evidence type="ECO:0000313" key="4">
    <source>
        <dbReference type="Proteomes" id="UP000242930"/>
    </source>
</evidence>
<dbReference type="Gene3D" id="3.40.250.10">
    <property type="entry name" value="Rhodanese-like domain"/>
    <property type="match status" value="1"/>
</dbReference>
<name>A0A1H6T700_9PSED</name>
<proteinExistence type="predicted"/>
<dbReference type="SMART" id="SM00450">
    <property type="entry name" value="RHOD"/>
    <property type="match status" value="1"/>
</dbReference>
<gene>
    <name evidence="3" type="ORF">SAMN05216201_102115</name>
</gene>
<dbReference type="InterPro" id="IPR050229">
    <property type="entry name" value="GlpE_sulfurtransferase"/>
</dbReference>
<dbReference type="AlphaFoldDB" id="A0A1H6T700"/>
<dbReference type="InterPro" id="IPR001763">
    <property type="entry name" value="Rhodanese-like_dom"/>
</dbReference>
<dbReference type="CDD" id="cd00158">
    <property type="entry name" value="RHOD"/>
    <property type="match status" value="1"/>
</dbReference>
<accession>A0A1H6T700</accession>
<dbReference type="Proteomes" id="UP000242930">
    <property type="component" value="Unassembled WGS sequence"/>
</dbReference>
<protein>
    <submittedName>
        <fullName evidence="3">Rhodanese-related sulfurtransferase</fullName>
    </submittedName>
</protein>
<sequence>MVAQLIEFVSNHYVLSTLFVVLLALLLANEARRGGRSLSCRELTAKLNAGEALVLDVRPHKEFTGGHITGSLNIPFDKLDSRIGELDKHKAKTLIVVDAMGQHAGSICGKLKKAGYDVSRLGGGIASWRGDNLPVVK</sequence>
<keyword evidence="3" id="KW-0808">Transferase</keyword>
<dbReference type="Pfam" id="PF00581">
    <property type="entry name" value="Rhodanese"/>
    <property type="match status" value="1"/>
</dbReference>
<dbReference type="RefSeq" id="WP_090306620.1">
    <property type="nucleotide sequence ID" value="NZ_FNZE01000002.1"/>
</dbReference>
<dbReference type="EMBL" id="FNZE01000002">
    <property type="protein sequence ID" value="SEI75863.1"/>
    <property type="molecule type" value="Genomic_DNA"/>
</dbReference>
<dbReference type="PANTHER" id="PTHR43031">
    <property type="entry name" value="FAD-DEPENDENT OXIDOREDUCTASE"/>
    <property type="match status" value="1"/>
</dbReference>
<reference evidence="4" key="1">
    <citation type="submission" date="2016-10" db="EMBL/GenBank/DDBJ databases">
        <authorList>
            <person name="Varghese N."/>
            <person name="Submissions S."/>
        </authorList>
    </citation>
    <scope>NUCLEOTIDE SEQUENCE [LARGE SCALE GENOMIC DNA]</scope>
    <source>
        <strain evidence="4">LMG 25967</strain>
    </source>
</reference>
<keyword evidence="1" id="KW-1133">Transmembrane helix</keyword>
<dbReference type="InterPro" id="IPR036873">
    <property type="entry name" value="Rhodanese-like_dom_sf"/>
</dbReference>
<feature type="transmembrane region" description="Helical" evidence="1">
    <location>
        <begin position="12"/>
        <end position="29"/>
    </location>
</feature>
<evidence type="ECO:0000313" key="3">
    <source>
        <dbReference type="EMBL" id="SEI75863.1"/>
    </source>
</evidence>
<dbReference type="OrthoDB" id="9808735at2"/>
<keyword evidence="1" id="KW-0812">Transmembrane</keyword>
<keyword evidence="4" id="KW-1185">Reference proteome</keyword>
<dbReference type="PANTHER" id="PTHR43031:SF18">
    <property type="entry name" value="RHODANESE-RELATED SULFURTRANSFERASES"/>
    <property type="match status" value="1"/>
</dbReference>
<dbReference type="STRING" id="915471.SAMN05216201_102115"/>
<evidence type="ECO:0000259" key="2">
    <source>
        <dbReference type="PROSITE" id="PS50206"/>
    </source>
</evidence>
<feature type="domain" description="Rhodanese" evidence="2">
    <location>
        <begin position="48"/>
        <end position="137"/>
    </location>
</feature>
<evidence type="ECO:0000256" key="1">
    <source>
        <dbReference type="SAM" id="Phobius"/>
    </source>
</evidence>
<organism evidence="3 4">
    <name type="scientific">Pseudomonas linyingensis</name>
    <dbReference type="NCBI Taxonomy" id="915471"/>
    <lineage>
        <taxon>Bacteria</taxon>
        <taxon>Pseudomonadati</taxon>
        <taxon>Pseudomonadota</taxon>
        <taxon>Gammaproteobacteria</taxon>
        <taxon>Pseudomonadales</taxon>
        <taxon>Pseudomonadaceae</taxon>
        <taxon>Pseudomonas</taxon>
    </lineage>
</organism>
<dbReference type="PROSITE" id="PS50206">
    <property type="entry name" value="RHODANESE_3"/>
    <property type="match status" value="1"/>
</dbReference>
<dbReference type="SUPFAM" id="SSF52821">
    <property type="entry name" value="Rhodanese/Cell cycle control phosphatase"/>
    <property type="match status" value="1"/>
</dbReference>
<keyword evidence="1" id="KW-0472">Membrane</keyword>
<dbReference type="GO" id="GO:0016740">
    <property type="term" value="F:transferase activity"/>
    <property type="evidence" value="ECO:0007669"/>
    <property type="project" value="UniProtKB-KW"/>
</dbReference>